<dbReference type="PANTHER" id="PTHR43179:SF12">
    <property type="entry name" value="GALACTOFURANOSYLTRANSFERASE GLFT2"/>
    <property type="match status" value="1"/>
</dbReference>
<evidence type="ECO:0000256" key="3">
    <source>
        <dbReference type="ARBA" id="ARBA00022679"/>
    </source>
</evidence>
<comment type="caution">
    <text evidence="5">The sequence shown here is derived from an EMBL/GenBank/DDBJ whole genome shotgun (WGS) entry which is preliminary data.</text>
</comment>
<keyword evidence="3 5" id="KW-0808">Transferase</keyword>
<proteinExistence type="inferred from homology"/>
<dbReference type="GO" id="GO:0016757">
    <property type="term" value="F:glycosyltransferase activity"/>
    <property type="evidence" value="ECO:0007669"/>
    <property type="project" value="UniProtKB-KW"/>
</dbReference>
<evidence type="ECO:0000313" key="5">
    <source>
        <dbReference type="EMBL" id="KKR85021.1"/>
    </source>
</evidence>
<organism evidence="5 6">
    <name type="scientific">Candidatus Woesebacteria bacterium GW2011_GWB1_41_10</name>
    <dbReference type="NCBI Taxonomy" id="1618577"/>
    <lineage>
        <taxon>Bacteria</taxon>
        <taxon>Candidatus Woeseibacteriota</taxon>
    </lineage>
</organism>
<dbReference type="InterPro" id="IPR001173">
    <property type="entry name" value="Glyco_trans_2-like"/>
</dbReference>
<evidence type="ECO:0000259" key="4">
    <source>
        <dbReference type="Pfam" id="PF00535"/>
    </source>
</evidence>
<dbReference type="CDD" id="cd04186">
    <property type="entry name" value="GT_2_like_c"/>
    <property type="match status" value="1"/>
</dbReference>
<dbReference type="Pfam" id="PF00535">
    <property type="entry name" value="Glycos_transf_2"/>
    <property type="match status" value="1"/>
</dbReference>
<dbReference type="InterPro" id="IPR029044">
    <property type="entry name" value="Nucleotide-diphossugar_trans"/>
</dbReference>
<keyword evidence="2" id="KW-0328">Glycosyltransferase</keyword>
<dbReference type="AlphaFoldDB" id="A0A0G0UCB6"/>
<evidence type="ECO:0000313" key="6">
    <source>
        <dbReference type="Proteomes" id="UP000033858"/>
    </source>
</evidence>
<reference evidence="5 6" key="1">
    <citation type="journal article" date="2015" name="Nature">
        <title>rRNA introns, odd ribosomes, and small enigmatic genomes across a large radiation of phyla.</title>
        <authorList>
            <person name="Brown C.T."/>
            <person name="Hug L.A."/>
            <person name="Thomas B.C."/>
            <person name="Sharon I."/>
            <person name="Castelle C.J."/>
            <person name="Singh A."/>
            <person name="Wilkins M.J."/>
            <person name="Williams K.H."/>
            <person name="Banfield J.F."/>
        </authorList>
    </citation>
    <scope>NUCLEOTIDE SEQUENCE [LARGE SCALE GENOMIC DNA]</scope>
</reference>
<dbReference type="EMBL" id="LCAE01000042">
    <property type="protein sequence ID" value="KKR85021.1"/>
    <property type="molecule type" value="Genomic_DNA"/>
</dbReference>
<gene>
    <name evidence="5" type="ORF">UU32_C0042G0004</name>
</gene>
<dbReference type="SUPFAM" id="SSF53448">
    <property type="entry name" value="Nucleotide-diphospho-sugar transferases"/>
    <property type="match status" value="1"/>
</dbReference>
<evidence type="ECO:0000256" key="2">
    <source>
        <dbReference type="ARBA" id="ARBA00022676"/>
    </source>
</evidence>
<evidence type="ECO:0000256" key="1">
    <source>
        <dbReference type="ARBA" id="ARBA00006739"/>
    </source>
</evidence>
<dbReference type="PANTHER" id="PTHR43179">
    <property type="entry name" value="RHAMNOSYLTRANSFERASE WBBL"/>
    <property type="match status" value="1"/>
</dbReference>
<comment type="similarity">
    <text evidence="1">Belongs to the glycosyltransferase 2 family.</text>
</comment>
<feature type="domain" description="Glycosyltransferase 2-like" evidence="4">
    <location>
        <begin position="7"/>
        <end position="163"/>
    </location>
</feature>
<name>A0A0G0UCB6_9BACT</name>
<dbReference type="Proteomes" id="UP000033858">
    <property type="component" value="Unassembled WGS sequence"/>
</dbReference>
<accession>A0A0G0UCB6</accession>
<sequence>MNELNVSVILPNFNGEELLKKNLPHLLAAKENGKNHIKEIIIVDDGSWDGSVKFLKASFPEVKTIVHRINRGFSAAVNTGARASKGELILLINSDVLPEKDFLENVIPHFSDSKIFAVSLHEKGYGAAIGGFADGYITLAQAPETKDSRESFYVSGGSGVFRRKIWMELTGMDEKLLSPFYWEDIDICFRAAKRGYKLLWEPKGFVTHKHESTISKLSKEYVARVRERNQLLMIWKNITSARLTSKHIAGLFKRIIKHPGYLRIVFMAAGRFGIAMAKRRREMKEAKISDEAIFARF</sequence>
<dbReference type="Gene3D" id="3.90.550.10">
    <property type="entry name" value="Spore Coat Polysaccharide Biosynthesis Protein SpsA, Chain A"/>
    <property type="match status" value="1"/>
</dbReference>
<protein>
    <submittedName>
        <fullName evidence="5">Glycosyl transferase, family 2</fullName>
    </submittedName>
</protein>